<evidence type="ECO:0000256" key="1">
    <source>
        <dbReference type="SAM" id="Coils"/>
    </source>
</evidence>
<keyword evidence="1" id="KW-0175">Coiled coil</keyword>
<protein>
    <submittedName>
        <fullName evidence="2">PglZ domain-containing protein</fullName>
    </submittedName>
</protein>
<organism evidence="2 3">
    <name type="scientific">Roseibacillus ishigakijimensis</name>
    <dbReference type="NCBI Taxonomy" id="454146"/>
    <lineage>
        <taxon>Bacteria</taxon>
        <taxon>Pseudomonadati</taxon>
        <taxon>Verrucomicrobiota</taxon>
        <taxon>Verrucomicrobiia</taxon>
        <taxon>Verrucomicrobiales</taxon>
        <taxon>Verrucomicrobiaceae</taxon>
        <taxon>Roseibacillus</taxon>
    </lineage>
</organism>
<dbReference type="Proteomes" id="UP000604083">
    <property type="component" value="Unassembled WGS sequence"/>
</dbReference>
<reference evidence="2" key="1">
    <citation type="submission" date="2021-01" db="EMBL/GenBank/DDBJ databases">
        <title>Modified the classification status of verrucomicrobia.</title>
        <authorList>
            <person name="Feng X."/>
        </authorList>
    </citation>
    <scope>NUCLEOTIDE SEQUENCE</scope>
    <source>
        <strain evidence="2">KCTC 12986</strain>
    </source>
</reference>
<feature type="coiled-coil region" evidence="1">
    <location>
        <begin position="402"/>
        <end position="429"/>
    </location>
</feature>
<gene>
    <name evidence="2" type="ORF">JIN78_13405</name>
</gene>
<sequence>METSPRTIKTEQRLVMTFAEHIRDSVFHARLKDKRILVVFDPARRYHEICLSLANEHCTVVDAGNRPLSSRLDAMKVWQSLCEDTSHQSQLLIYVPEEAPVDNAAKRVHPFTAFIQCGTLFPRNPRDDYQQLCYSYCKDRRKEIDQLFAAGEPPILSHIDSLQDGANAIPRLKGIFGTGEFTKILSRFLAPSSEIEQNLTESSDWVTEFRSLTQRTIEFQFDSRATKPPTIREKLWQYLLFSEFAHDLPSDLPEGLSHLPKASGSATSLVIELCDELRKNDDTKESYRDEANRIQEELKLEEECASLNDLGERDTFAFEEARFLNKAVTAINAGSYNIASEILETHRHSLWTEEGERRLLWKIVELSLRTFHEIEATQEKLKQVPGKGSDLCQFYQNEFSRVDRYHREFEQAIDEIDQASAEVEKVADKVHSQYRVFFNQLQDRLLTEITSEGWPFEKVAANATLFDRLVRNYLNEGKRVAYLMVDALRLELAQQLEYNLSQSYETKLELSAAQLPCVTRFGMAALLPEADTKLQFRSANGKLEPFHGDTQVTTRSARLDVIHKAFGERFREMRMDDFLKNNSKETKRKALKKECEKADLLVITSTELDEAGESSLSLRNHLRNVLRQIHQSIEAAAQLDYDIAIVATDHGFIWLDELDAGSTISKPSGKWLLDKRRCLIGSGDEAPDSIRLVPQAISLPTEEPYFIAPRKLAVYRKGSEYFHEGLSLQESLVSSLEVHLGSNKSQHQTKKLPELDLTRKRNKVSGRIVAVNLSWPGSASLLDESTQFLLVALQDGEVVGTPSSNEAVDSSTGLVRIAPGNAIKVSLRLTDEAKEGPIKIRVRDVKTERDVAKLDLVYEPTI</sequence>
<accession>A0A934RSX1</accession>
<evidence type="ECO:0000313" key="3">
    <source>
        <dbReference type="Proteomes" id="UP000604083"/>
    </source>
</evidence>
<feature type="coiled-coil region" evidence="1">
    <location>
        <begin position="277"/>
        <end position="304"/>
    </location>
</feature>
<proteinExistence type="predicted"/>
<dbReference type="Pfam" id="PF08665">
    <property type="entry name" value="PglZ"/>
    <property type="match status" value="1"/>
</dbReference>
<dbReference type="EMBL" id="JAENIO010000039">
    <property type="protein sequence ID" value="MBK1835061.1"/>
    <property type="molecule type" value="Genomic_DNA"/>
</dbReference>
<evidence type="ECO:0000313" key="2">
    <source>
        <dbReference type="EMBL" id="MBK1835061.1"/>
    </source>
</evidence>
<name>A0A934RSX1_9BACT</name>
<dbReference type="AlphaFoldDB" id="A0A934RSX1"/>
<comment type="caution">
    <text evidence="2">The sequence shown here is derived from an EMBL/GenBank/DDBJ whole genome shotgun (WGS) entry which is preliminary data.</text>
</comment>
<keyword evidence="3" id="KW-1185">Reference proteome</keyword>
<dbReference type="RefSeq" id="WP_377173715.1">
    <property type="nucleotide sequence ID" value="NZ_JBHUJA010000003.1"/>
</dbReference>